<keyword evidence="3 5" id="KW-1133">Transmembrane helix</keyword>
<feature type="transmembrane region" description="Helical" evidence="5">
    <location>
        <begin position="386"/>
        <end position="406"/>
    </location>
</feature>
<dbReference type="NCBIfam" id="NF045576">
    <property type="entry name" value="BT_3928_fam"/>
    <property type="match status" value="1"/>
</dbReference>
<dbReference type="SUPFAM" id="SSF52833">
    <property type="entry name" value="Thioredoxin-like"/>
    <property type="match status" value="1"/>
</dbReference>
<feature type="transmembrane region" description="Helical" evidence="5">
    <location>
        <begin position="153"/>
        <end position="172"/>
    </location>
</feature>
<dbReference type="GO" id="GO:0030416">
    <property type="term" value="P:methylamine metabolic process"/>
    <property type="evidence" value="ECO:0007669"/>
    <property type="project" value="InterPro"/>
</dbReference>
<dbReference type="Proteomes" id="UP000190121">
    <property type="component" value="Unassembled WGS sequence"/>
</dbReference>
<name>A0A1T4LAC0_9PORP</name>
<gene>
    <name evidence="7" type="ORF">SAMN02745171_00336</name>
</gene>
<keyword evidence="2 5" id="KW-0812">Transmembrane</keyword>
<evidence type="ECO:0000256" key="5">
    <source>
        <dbReference type="SAM" id="Phobius"/>
    </source>
</evidence>
<dbReference type="GO" id="GO:0016020">
    <property type="term" value="C:membrane"/>
    <property type="evidence" value="ECO:0007669"/>
    <property type="project" value="UniProtKB-SubCell"/>
</dbReference>
<evidence type="ECO:0000256" key="2">
    <source>
        <dbReference type="ARBA" id="ARBA00022692"/>
    </source>
</evidence>
<dbReference type="InterPro" id="IPR009908">
    <property type="entry name" value="Methylamine_util_MauE"/>
</dbReference>
<evidence type="ECO:0000256" key="4">
    <source>
        <dbReference type="ARBA" id="ARBA00023136"/>
    </source>
</evidence>
<sequence>MKPSFRGFLVESSRFILSTVFLFSGGIKAIDPVGAGLKMAEYLHTFQMPVDSFWSMILGISMAAFEFSIGALLLMGIWRKWTAWITFVTMLFMTSLTLYLALYNSISDCGCFGEAVKLTNWESFYKNIFLILLSYNFLANGRKVVSAFSCSQGVVAFVVAIGGFLFFAYMNYRHLPMLDFRPYKVGSSLAELILTPDGAPSDEYTYEFVYERNGERRSFDMDNLPDETWTYVDRYEKLVSKGYTPPITDFSLFVGSSDVTEEIIETPGMMIWILTPNWEEVSKSLAPTLNTLYSVAQSQGILLYGISSSTKSEEGRWRNSTGTEYPLLFLDATTVKTIARAVPSVLFIKDGVIIAKMNARDLERREEPLREQVDNIYTLGERREPYLLRLLPLFVWFIYTIVSLILSTKKPYLPSSINNQRQMNLDEI</sequence>
<organism evidence="7 8">
    <name type="scientific">Porphyromonas circumdentaria</name>
    <dbReference type="NCBI Taxonomy" id="29524"/>
    <lineage>
        <taxon>Bacteria</taxon>
        <taxon>Pseudomonadati</taxon>
        <taxon>Bacteroidota</taxon>
        <taxon>Bacteroidia</taxon>
        <taxon>Bacteroidales</taxon>
        <taxon>Porphyromonadaceae</taxon>
        <taxon>Porphyromonas</taxon>
    </lineage>
</organism>
<evidence type="ECO:0000259" key="6">
    <source>
        <dbReference type="Pfam" id="PF07291"/>
    </source>
</evidence>
<evidence type="ECO:0000256" key="1">
    <source>
        <dbReference type="ARBA" id="ARBA00004141"/>
    </source>
</evidence>
<accession>A0A1T4LAC0</accession>
<feature type="transmembrane region" description="Helical" evidence="5">
    <location>
        <begin position="81"/>
        <end position="103"/>
    </location>
</feature>
<proteinExistence type="predicted"/>
<dbReference type="AlphaFoldDB" id="A0A1T4LAC0"/>
<feature type="domain" description="Methylamine utilisation protein MauE" evidence="6">
    <location>
        <begin position="8"/>
        <end position="135"/>
    </location>
</feature>
<dbReference type="STRING" id="29524.SAMN02745171_00336"/>
<dbReference type="OrthoDB" id="9809429at2"/>
<dbReference type="Pfam" id="PF07291">
    <property type="entry name" value="MauE"/>
    <property type="match status" value="1"/>
</dbReference>
<keyword evidence="4 5" id="KW-0472">Membrane</keyword>
<comment type="subcellular location">
    <subcellularLocation>
        <location evidence="1">Membrane</location>
        <topology evidence="1">Multi-pass membrane protein</topology>
    </subcellularLocation>
</comment>
<reference evidence="8" key="1">
    <citation type="submission" date="2017-02" db="EMBL/GenBank/DDBJ databases">
        <authorList>
            <person name="Varghese N."/>
            <person name="Submissions S."/>
        </authorList>
    </citation>
    <scope>NUCLEOTIDE SEQUENCE [LARGE SCALE GENOMIC DNA]</scope>
    <source>
        <strain evidence="8">ATCC 51356</strain>
    </source>
</reference>
<dbReference type="InterPro" id="IPR036249">
    <property type="entry name" value="Thioredoxin-like_sf"/>
</dbReference>
<evidence type="ECO:0000313" key="8">
    <source>
        <dbReference type="Proteomes" id="UP000190121"/>
    </source>
</evidence>
<dbReference type="EMBL" id="FUXE01000003">
    <property type="protein sequence ID" value="SJZ51543.1"/>
    <property type="molecule type" value="Genomic_DNA"/>
</dbReference>
<evidence type="ECO:0000313" key="7">
    <source>
        <dbReference type="EMBL" id="SJZ51543.1"/>
    </source>
</evidence>
<feature type="transmembrane region" description="Helical" evidence="5">
    <location>
        <begin position="53"/>
        <end position="74"/>
    </location>
</feature>
<protein>
    <submittedName>
        <fullName evidence="7">DoxX protein</fullName>
    </submittedName>
</protein>
<dbReference type="RefSeq" id="WP_078736295.1">
    <property type="nucleotide sequence ID" value="NZ_FUXE01000003.1"/>
</dbReference>
<keyword evidence="8" id="KW-1185">Reference proteome</keyword>
<evidence type="ECO:0000256" key="3">
    <source>
        <dbReference type="ARBA" id="ARBA00022989"/>
    </source>
</evidence>